<evidence type="ECO:0000313" key="3">
    <source>
        <dbReference type="Proteomes" id="UP000003163"/>
    </source>
</evidence>
<keyword evidence="3" id="KW-1185">Reference proteome</keyword>
<evidence type="ECO:0000313" key="2">
    <source>
        <dbReference type="EMBL" id="EJW05046.1"/>
    </source>
</evidence>
<name>J9DBF4_EDHAE</name>
<gene>
    <name evidence="2" type="ORF">EDEG_00827</name>
</gene>
<dbReference type="HOGENOM" id="CLU_2277413_0_0_1"/>
<protein>
    <submittedName>
        <fullName evidence="2">Uncharacterized protein</fullName>
    </submittedName>
</protein>
<dbReference type="Proteomes" id="UP000003163">
    <property type="component" value="Unassembled WGS sequence"/>
</dbReference>
<dbReference type="VEuPathDB" id="MicrosporidiaDB:EDEG_00827"/>
<dbReference type="AlphaFoldDB" id="J9DBF4"/>
<comment type="caution">
    <text evidence="2">The sequence shown here is derived from an EMBL/GenBank/DDBJ whole genome shotgun (WGS) entry which is preliminary data.</text>
</comment>
<sequence length="102" mass="12541">MDNYTIDKEQENKILKQQKNDEEENDDVYKTYIIPQFKLMVQRTVKFEKRFFQEIGKKQISMYPLMEAAKSHLYCYYQKFLVDRIDKMSDPYIEEFLNGFKK</sequence>
<evidence type="ECO:0000256" key="1">
    <source>
        <dbReference type="SAM" id="MobiDB-lite"/>
    </source>
</evidence>
<proteinExistence type="predicted"/>
<dbReference type="EMBL" id="AFBI03000010">
    <property type="protein sequence ID" value="EJW05046.1"/>
    <property type="molecule type" value="Genomic_DNA"/>
</dbReference>
<feature type="region of interest" description="Disordered" evidence="1">
    <location>
        <begin position="1"/>
        <end position="24"/>
    </location>
</feature>
<dbReference type="InParanoid" id="J9DBF4"/>
<accession>J9DBF4</accession>
<organism evidence="2 3">
    <name type="scientific">Edhazardia aedis (strain USNM 41457)</name>
    <name type="common">Microsporidian parasite</name>
    <dbReference type="NCBI Taxonomy" id="1003232"/>
    <lineage>
        <taxon>Eukaryota</taxon>
        <taxon>Fungi</taxon>
        <taxon>Fungi incertae sedis</taxon>
        <taxon>Microsporidia</taxon>
        <taxon>Edhazardia</taxon>
    </lineage>
</organism>
<reference evidence="3" key="2">
    <citation type="submission" date="2015-07" db="EMBL/GenBank/DDBJ databases">
        <title>Contrasting host-pathogen interactions and genome evolution in two generalist and specialist microsporidian pathogens of mosquitoes.</title>
        <authorList>
            <consortium name="The Broad Institute Genomics Platform"/>
            <consortium name="The Broad Institute Genome Sequencing Center for Infectious Disease"/>
            <person name="Cuomo C.A."/>
            <person name="Sanscrainte N.D."/>
            <person name="Goldberg J.M."/>
            <person name="Heiman D."/>
            <person name="Young S."/>
            <person name="Zeng Q."/>
            <person name="Becnel J.J."/>
            <person name="Birren B.W."/>
        </authorList>
    </citation>
    <scope>NUCLEOTIDE SEQUENCE [LARGE SCALE GENOMIC DNA]</scope>
    <source>
        <strain evidence="3">USNM 41457</strain>
    </source>
</reference>
<reference evidence="2 3" key="1">
    <citation type="submission" date="2011-08" db="EMBL/GenBank/DDBJ databases">
        <authorList>
            <person name="Liu Z.J."/>
            <person name="Shi F.L."/>
            <person name="Lu J.Q."/>
            <person name="Li M."/>
            <person name="Wang Z.L."/>
        </authorList>
    </citation>
    <scope>NUCLEOTIDE SEQUENCE [LARGE SCALE GENOMIC DNA]</scope>
    <source>
        <strain evidence="2 3">USNM 41457</strain>
    </source>
</reference>
<feature type="compositionally biased region" description="Basic and acidic residues" evidence="1">
    <location>
        <begin position="1"/>
        <end position="20"/>
    </location>
</feature>